<dbReference type="Proteomes" id="UP001610432">
    <property type="component" value="Unassembled WGS sequence"/>
</dbReference>
<evidence type="ECO:0000313" key="3">
    <source>
        <dbReference type="Proteomes" id="UP001610432"/>
    </source>
</evidence>
<keyword evidence="3" id="KW-1185">Reference proteome</keyword>
<protein>
    <recommendedName>
        <fullName evidence="4">Biogenesis of lysosome-related organelles complex 1 subunit CNL1</fullName>
    </recommendedName>
</protein>
<evidence type="ECO:0000313" key="2">
    <source>
        <dbReference type="EMBL" id="KAL2859972.1"/>
    </source>
</evidence>
<proteinExistence type="predicted"/>
<feature type="region of interest" description="Disordered" evidence="1">
    <location>
        <begin position="1"/>
        <end position="27"/>
    </location>
</feature>
<comment type="caution">
    <text evidence="2">The sequence shown here is derived from an EMBL/GenBank/DDBJ whole genome shotgun (WGS) entry which is preliminary data.</text>
</comment>
<dbReference type="EMBL" id="JBFXLQ010000092">
    <property type="protein sequence ID" value="KAL2859972.1"/>
    <property type="molecule type" value="Genomic_DNA"/>
</dbReference>
<accession>A0ABR4L604</accession>
<name>A0ABR4L604_9EURO</name>
<evidence type="ECO:0008006" key="4">
    <source>
        <dbReference type="Google" id="ProtNLM"/>
    </source>
</evidence>
<sequence>MNRRTRTHPYVRPNNSPSRQRGLEKENPVVAQAGSSPLNRETLIEIADYPAAGSTASSDIQSASEMFSEFFPRILRAIDSEKRSAKAQVDTQASYISFLSRELEAQKAALKNLGEEFLDLRNVVDEQRKTIAALTDQVEHFGGHYKKLEKVLQVIMQLGERFRTLPLSQFFSYLAGMMGEPNRNHDLILP</sequence>
<reference evidence="2 3" key="1">
    <citation type="submission" date="2024-07" db="EMBL/GenBank/DDBJ databases">
        <title>Section-level genome sequencing and comparative genomics of Aspergillus sections Usti and Cavernicolus.</title>
        <authorList>
            <consortium name="Lawrence Berkeley National Laboratory"/>
            <person name="Nybo J.L."/>
            <person name="Vesth T.C."/>
            <person name="Theobald S."/>
            <person name="Frisvad J.C."/>
            <person name="Larsen T.O."/>
            <person name="Kjaerboelling I."/>
            <person name="Rothschild-Mancinelli K."/>
            <person name="Lyhne E.K."/>
            <person name="Kogle M.E."/>
            <person name="Barry K."/>
            <person name="Clum A."/>
            <person name="Na H."/>
            <person name="Ledsgaard L."/>
            <person name="Lin J."/>
            <person name="Lipzen A."/>
            <person name="Kuo A."/>
            <person name="Riley R."/>
            <person name="Mondo S."/>
            <person name="Labutti K."/>
            <person name="Haridas S."/>
            <person name="Pangalinan J."/>
            <person name="Salamov A.A."/>
            <person name="Simmons B.A."/>
            <person name="Magnuson J.K."/>
            <person name="Chen J."/>
            <person name="Drula E."/>
            <person name="Henrissat B."/>
            <person name="Wiebenga A."/>
            <person name="Lubbers R.J."/>
            <person name="Gomes A.C."/>
            <person name="Macurrencykelacurrency M.R."/>
            <person name="Stajich J."/>
            <person name="Grigoriev I.V."/>
            <person name="Mortensen U.H."/>
            <person name="De Vries R.P."/>
            <person name="Baker S.E."/>
            <person name="Andersen M.R."/>
        </authorList>
    </citation>
    <scope>NUCLEOTIDE SEQUENCE [LARGE SCALE GENOMIC DNA]</scope>
    <source>
        <strain evidence="2 3">CBS 449.75</strain>
    </source>
</reference>
<dbReference type="GeneID" id="98145701"/>
<evidence type="ECO:0000256" key="1">
    <source>
        <dbReference type="SAM" id="MobiDB-lite"/>
    </source>
</evidence>
<organism evidence="2 3">
    <name type="scientific">Aspergillus lucknowensis</name>
    <dbReference type="NCBI Taxonomy" id="176173"/>
    <lineage>
        <taxon>Eukaryota</taxon>
        <taxon>Fungi</taxon>
        <taxon>Dikarya</taxon>
        <taxon>Ascomycota</taxon>
        <taxon>Pezizomycotina</taxon>
        <taxon>Eurotiomycetes</taxon>
        <taxon>Eurotiomycetidae</taxon>
        <taxon>Eurotiales</taxon>
        <taxon>Aspergillaceae</taxon>
        <taxon>Aspergillus</taxon>
        <taxon>Aspergillus subgen. Nidulantes</taxon>
    </lineage>
</organism>
<gene>
    <name evidence="2" type="ORF">BJX67DRAFT_368384</name>
</gene>
<dbReference type="RefSeq" id="XP_070880528.1">
    <property type="nucleotide sequence ID" value="XM_071030629.1"/>
</dbReference>